<dbReference type="AlphaFoldDB" id="A0AA48QYQ4"/>
<keyword evidence="2" id="KW-0963">Cytoplasm</keyword>
<dbReference type="GO" id="GO:0005737">
    <property type="term" value="C:cytoplasm"/>
    <property type="evidence" value="ECO:0007669"/>
    <property type="project" value="UniProtKB-SubCell"/>
</dbReference>
<evidence type="ECO:0000256" key="3">
    <source>
        <dbReference type="SAM" id="MobiDB-lite"/>
    </source>
</evidence>
<dbReference type="EMBL" id="AP028219">
    <property type="protein sequence ID" value="BEI94934.1"/>
    <property type="molecule type" value="Genomic_DNA"/>
</dbReference>
<gene>
    <name evidence="4" type="ORF">CcaverHIS019_0705150</name>
</gene>
<dbReference type="PANTHER" id="PTHR15346">
    <property type="entry name" value="DYNACTIN SUBUNIT"/>
    <property type="match status" value="1"/>
</dbReference>
<dbReference type="GO" id="GO:0007017">
    <property type="term" value="P:microtubule-based process"/>
    <property type="evidence" value="ECO:0007669"/>
    <property type="project" value="InterPro"/>
</dbReference>
<sequence>MSAKYSGLPDIDSAQDIYETADEPVVTAHRDEDEDPKKAVGRSEDIDVGDLPSRRRALKVFTEPDVVEPPRETQLSRLRRLQAEVTQLERELHSSPAPTRSDSTKRKSVLPPRHPVDVVSELSALRERLNTASDGTHAPEQKDFTNRLAELEVTPERKDSEKLAPLRLQVGDVDKRLAVLERAVGVSDTGADSSQVSLSDTLARLDHFMNLLTQPRHLDSVARRVKLLLADLDRAAASRRPGAPASPVPGVATLSPTDLERLQSLFALLPRLDPLLPVIPPLLTRLRSLSTLHAESIAIADDLREFQSSDRAVAEEERELRAIVSGVQKGMADASTSISKNWESVQARLAALGDKLAKLDV</sequence>
<dbReference type="Proteomes" id="UP001233271">
    <property type="component" value="Chromosome 7b"/>
</dbReference>
<dbReference type="GeneID" id="85498804"/>
<feature type="region of interest" description="Disordered" evidence="3">
    <location>
        <begin position="1"/>
        <end position="51"/>
    </location>
</feature>
<keyword evidence="5" id="KW-1185">Reference proteome</keyword>
<comment type="subcellular location">
    <subcellularLocation>
        <location evidence="1">Cytoplasm</location>
    </subcellularLocation>
</comment>
<dbReference type="InterPro" id="IPR028133">
    <property type="entry name" value="Dynamitin"/>
</dbReference>
<name>A0AA48QYQ4_9TREE</name>
<dbReference type="GO" id="GO:0005869">
    <property type="term" value="C:dynactin complex"/>
    <property type="evidence" value="ECO:0007669"/>
    <property type="project" value="InterPro"/>
</dbReference>
<accession>A0AA48QYQ4</accession>
<evidence type="ECO:0000256" key="2">
    <source>
        <dbReference type="ARBA" id="ARBA00022490"/>
    </source>
</evidence>
<evidence type="ECO:0000313" key="4">
    <source>
        <dbReference type="EMBL" id="BEI94934.1"/>
    </source>
</evidence>
<proteinExistence type="predicted"/>
<evidence type="ECO:0000313" key="5">
    <source>
        <dbReference type="Proteomes" id="UP001233271"/>
    </source>
</evidence>
<dbReference type="KEGG" id="ccac:CcaHIS019_0705150"/>
<dbReference type="RefSeq" id="XP_060460199.1">
    <property type="nucleotide sequence ID" value="XM_060603957.1"/>
</dbReference>
<protein>
    <submittedName>
        <fullName evidence="4">Uncharacterized protein</fullName>
    </submittedName>
</protein>
<organism evidence="4 5">
    <name type="scientific">Cutaneotrichosporon cavernicola</name>
    <dbReference type="NCBI Taxonomy" id="279322"/>
    <lineage>
        <taxon>Eukaryota</taxon>
        <taxon>Fungi</taxon>
        <taxon>Dikarya</taxon>
        <taxon>Basidiomycota</taxon>
        <taxon>Agaricomycotina</taxon>
        <taxon>Tremellomycetes</taxon>
        <taxon>Trichosporonales</taxon>
        <taxon>Trichosporonaceae</taxon>
        <taxon>Cutaneotrichosporon</taxon>
    </lineage>
</organism>
<feature type="compositionally biased region" description="Basic and acidic residues" evidence="3">
    <location>
        <begin position="28"/>
        <end position="45"/>
    </location>
</feature>
<feature type="region of interest" description="Disordered" evidence="3">
    <location>
        <begin position="86"/>
        <end position="115"/>
    </location>
</feature>
<reference evidence="4" key="1">
    <citation type="journal article" date="2023" name="BMC Genomics">
        <title>Chromosome-level genome assemblies of Cutaneotrichosporon spp. (Trichosporonales, Basidiomycota) reveal imbalanced evolution between nucleotide sequences and chromosome synteny.</title>
        <authorList>
            <person name="Kobayashi Y."/>
            <person name="Kayamori A."/>
            <person name="Aoki K."/>
            <person name="Shiwa Y."/>
            <person name="Matsutani M."/>
            <person name="Fujita N."/>
            <person name="Sugita T."/>
            <person name="Iwasaki W."/>
            <person name="Tanaka N."/>
            <person name="Takashima M."/>
        </authorList>
    </citation>
    <scope>NUCLEOTIDE SEQUENCE</scope>
    <source>
        <strain evidence="4">HIS019</strain>
    </source>
</reference>
<evidence type="ECO:0000256" key="1">
    <source>
        <dbReference type="ARBA" id="ARBA00004496"/>
    </source>
</evidence>
<dbReference type="Pfam" id="PF04912">
    <property type="entry name" value="Dynamitin"/>
    <property type="match status" value="1"/>
</dbReference>